<proteinExistence type="predicted"/>
<dbReference type="AlphaFoldDB" id="A0A0C3NP53"/>
<dbReference type="STRING" id="745531.A0A0C3NP53"/>
<dbReference type="Gene3D" id="3.80.10.10">
    <property type="entry name" value="Ribonuclease Inhibitor"/>
    <property type="match status" value="1"/>
</dbReference>
<dbReference type="OrthoDB" id="2803367at2759"/>
<sequence>MSLGDAQLPAARFAELRRAVMALTGSISSHADNMGRLGDISFSSSGGMLPSDLRDIYDEELRAVRLMYLEYLQGGKDFRAVLAKLSAQRNDHAPVNKLPTEVLCMVFTIHRDSDGVHEHPDLPGHPIVPISQTCARWRRICLSTPKLWCKVRLSSRWAKLALDRSGSYPLNLSHDFLDGEGSVELLDRLGGHLSRVECLLLNNSRLDRVRAVFEAPPAPNLKQLSMEILSPNVPLYSAPCVLDGQPFKGETPKLRHLELNFFRMPWSRGYYQNLTTLKIARCAAGRGSLKDKDICCILQDMPDLQELELALERRCHSQVSSHCQT</sequence>
<evidence type="ECO:0000313" key="2">
    <source>
        <dbReference type="EMBL" id="KIP06884.1"/>
    </source>
</evidence>
<evidence type="ECO:0000259" key="1">
    <source>
        <dbReference type="Pfam" id="PF12937"/>
    </source>
</evidence>
<dbReference type="HOGENOM" id="CLU_855586_0_0_1"/>
<dbReference type="SUPFAM" id="SSF52047">
    <property type="entry name" value="RNI-like"/>
    <property type="match status" value="1"/>
</dbReference>
<protein>
    <recommendedName>
        <fullName evidence="1">F-box domain-containing protein</fullName>
    </recommendedName>
</protein>
<name>A0A0C3NP53_PHLG1</name>
<reference evidence="2 3" key="1">
    <citation type="journal article" date="2014" name="PLoS Genet.">
        <title>Analysis of the Phlebiopsis gigantea genome, transcriptome and secretome provides insight into its pioneer colonization strategies of wood.</title>
        <authorList>
            <person name="Hori C."/>
            <person name="Ishida T."/>
            <person name="Igarashi K."/>
            <person name="Samejima M."/>
            <person name="Suzuki H."/>
            <person name="Master E."/>
            <person name="Ferreira P."/>
            <person name="Ruiz-Duenas F.J."/>
            <person name="Held B."/>
            <person name="Canessa P."/>
            <person name="Larrondo L.F."/>
            <person name="Schmoll M."/>
            <person name="Druzhinina I.S."/>
            <person name="Kubicek C.P."/>
            <person name="Gaskell J.A."/>
            <person name="Kersten P."/>
            <person name="St John F."/>
            <person name="Glasner J."/>
            <person name="Sabat G."/>
            <person name="Splinter BonDurant S."/>
            <person name="Syed K."/>
            <person name="Yadav J."/>
            <person name="Mgbeahuruike A.C."/>
            <person name="Kovalchuk A."/>
            <person name="Asiegbu F.O."/>
            <person name="Lackner G."/>
            <person name="Hoffmeister D."/>
            <person name="Rencoret J."/>
            <person name="Gutierrez A."/>
            <person name="Sun H."/>
            <person name="Lindquist E."/>
            <person name="Barry K."/>
            <person name="Riley R."/>
            <person name="Grigoriev I.V."/>
            <person name="Henrissat B."/>
            <person name="Kues U."/>
            <person name="Berka R.M."/>
            <person name="Martinez A.T."/>
            <person name="Covert S.F."/>
            <person name="Blanchette R.A."/>
            <person name="Cullen D."/>
        </authorList>
    </citation>
    <scope>NUCLEOTIDE SEQUENCE [LARGE SCALE GENOMIC DNA]</scope>
    <source>
        <strain evidence="2 3">11061_1 CR5-6</strain>
    </source>
</reference>
<dbReference type="EMBL" id="KN840508">
    <property type="protein sequence ID" value="KIP06884.1"/>
    <property type="molecule type" value="Genomic_DNA"/>
</dbReference>
<accession>A0A0C3NP53</accession>
<evidence type="ECO:0000313" key="3">
    <source>
        <dbReference type="Proteomes" id="UP000053257"/>
    </source>
</evidence>
<dbReference type="InterPro" id="IPR001810">
    <property type="entry name" value="F-box_dom"/>
</dbReference>
<keyword evidence="3" id="KW-1185">Reference proteome</keyword>
<dbReference type="Proteomes" id="UP000053257">
    <property type="component" value="Unassembled WGS sequence"/>
</dbReference>
<gene>
    <name evidence="2" type="ORF">PHLGIDRAFT_442875</name>
</gene>
<dbReference type="Pfam" id="PF12937">
    <property type="entry name" value="F-box-like"/>
    <property type="match status" value="1"/>
</dbReference>
<dbReference type="SUPFAM" id="SSF81383">
    <property type="entry name" value="F-box domain"/>
    <property type="match status" value="1"/>
</dbReference>
<dbReference type="InterPro" id="IPR032675">
    <property type="entry name" value="LRR_dom_sf"/>
</dbReference>
<dbReference type="InterPro" id="IPR036047">
    <property type="entry name" value="F-box-like_dom_sf"/>
</dbReference>
<feature type="domain" description="F-box" evidence="1">
    <location>
        <begin position="96"/>
        <end position="153"/>
    </location>
</feature>
<organism evidence="2 3">
    <name type="scientific">Phlebiopsis gigantea (strain 11061_1 CR5-6)</name>
    <name type="common">White-rot fungus</name>
    <name type="synonym">Peniophora gigantea</name>
    <dbReference type="NCBI Taxonomy" id="745531"/>
    <lineage>
        <taxon>Eukaryota</taxon>
        <taxon>Fungi</taxon>
        <taxon>Dikarya</taxon>
        <taxon>Basidiomycota</taxon>
        <taxon>Agaricomycotina</taxon>
        <taxon>Agaricomycetes</taxon>
        <taxon>Polyporales</taxon>
        <taxon>Phanerochaetaceae</taxon>
        <taxon>Phlebiopsis</taxon>
    </lineage>
</organism>